<dbReference type="Proteomes" id="UP000609879">
    <property type="component" value="Unassembled WGS sequence"/>
</dbReference>
<name>A0ABQ3Y2L6_9ACTN</name>
<proteinExistence type="predicted"/>
<dbReference type="RefSeq" id="WP_239168751.1">
    <property type="nucleotide sequence ID" value="NZ_BAAABO010000006.1"/>
</dbReference>
<comment type="caution">
    <text evidence="1">The sequence shown here is derived from an EMBL/GenBank/DDBJ whole genome shotgun (WGS) entry which is preliminary data.</text>
</comment>
<evidence type="ECO:0000313" key="2">
    <source>
        <dbReference type="Proteomes" id="UP000609879"/>
    </source>
</evidence>
<gene>
    <name evidence="1" type="ORF">Ade02nite_28700</name>
</gene>
<keyword evidence="2" id="KW-1185">Reference proteome</keyword>
<sequence length="59" mass="6814">MTEADITVAFVTHLYELARDCYDERGRFPALFLRAERDRSFRLRGSAPQPSSHGADLWN</sequence>
<organism evidence="1 2">
    <name type="scientific">Paractinoplanes deccanensis</name>
    <dbReference type="NCBI Taxonomy" id="113561"/>
    <lineage>
        <taxon>Bacteria</taxon>
        <taxon>Bacillati</taxon>
        <taxon>Actinomycetota</taxon>
        <taxon>Actinomycetes</taxon>
        <taxon>Micromonosporales</taxon>
        <taxon>Micromonosporaceae</taxon>
        <taxon>Paractinoplanes</taxon>
    </lineage>
</organism>
<evidence type="ECO:0000313" key="1">
    <source>
        <dbReference type="EMBL" id="GID74229.1"/>
    </source>
</evidence>
<dbReference type="EMBL" id="BOMI01000053">
    <property type="protein sequence ID" value="GID74229.1"/>
    <property type="molecule type" value="Genomic_DNA"/>
</dbReference>
<reference evidence="1 2" key="1">
    <citation type="submission" date="2021-01" db="EMBL/GenBank/DDBJ databases">
        <title>Whole genome shotgun sequence of Actinoplanes deccanensis NBRC 13994.</title>
        <authorList>
            <person name="Komaki H."/>
            <person name="Tamura T."/>
        </authorList>
    </citation>
    <scope>NUCLEOTIDE SEQUENCE [LARGE SCALE GENOMIC DNA]</scope>
    <source>
        <strain evidence="1 2">NBRC 13994</strain>
    </source>
</reference>
<accession>A0ABQ3Y2L6</accession>
<protein>
    <submittedName>
        <fullName evidence="1">Uncharacterized protein</fullName>
    </submittedName>
</protein>